<organism evidence="1 2">
    <name type="scientific">Panaeolus cyanescens</name>
    <dbReference type="NCBI Taxonomy" id="181874"/>
    <lineage>
        <taxon>Eukaryota</taxon>
        <taxon>Fungi</taxon>
        <taxon>Dikarya</taxon>
        <taxon>Basidiomycota</taxon>
        <taxon>Agaricomycotina</taxon>
        <taxon>Agaricomycetes</taxon>
        <taxon>Agaricomycetidae</taxon>
        <taxon>Agaricales</taxon>
        <taxon>Agaricineae</taxon>
        <taxon>Galeropsidaceae</taxon>
        <taxon>Panaeolus</taxon>
    </lineage>
</organism>
<evidence type="ECO:0000313" key="2">
    <source>
        <dbReference type="Proteomes" id="UP000284842"/>
    </source>
</evidence>
<dbReference type="Proteomes" id="UP000284842">
    <property type="component" value="Unassembled WGS sequence"/>
</dbReference>
<sequence length="365" mass="41625">MNNEAYLDSSPPAIQEMLIPKDDSVPPASPTVVPSKEVRSGLEIDIPDVTMAEAERSVHSTFNPLYALMPLDGWFQADDKLFNLDLSRYAHESQILKDLYNQILQNREAIKRDRRVPPVKGSFPTDAIVLDGVDGKLVDRFLDFLKIQRRVISFLEWISTTVEVYTTEEIVGCISLARRWGLASVEEEFFKKLALPNQTPALRLYASVRFQKNYLDPHDLRRLVFTPLNDLKQRQDLSSLSYKVYRELTLARDAIMTQRANIAATFPTAPDACTTVHNHDTCEIMVDHLWQLHIATPLLTTTEGALESRESFINAVSSEDTIAQECRDHLVSDLTENADWEKRWNKEDVILRAFKGIIDKLTQGH</sequence>
<accession>A0A409WCS7</accession>
<dbReference type="InParanoid" id="A0A409WCS7"/>
<dbReference type="OrthoDB" id="2801799at2759"/>
<evidence type="ECO:0000313" key="1">
    <source>
        <dbReference type="EMBL" id="PPQ76332.1"/>
    </source>
</evidence>
<gene>
    <name evidence="1" type="ORF">CVT24_008498</name>
</gene>
<proteinExistence type="predicted"/>
<protein>
    <submittedName>
        <fullName evidence="1">Uncharacterized protein</fullName>
    </submittedName>
</protein>
<dbReference type="AlphaFoldDB" id="A0A409WCS7"/>
<dbReference type="EMBL" id="NHTK01005584">
    <property type="protein sequence ID" value="PPQ76332.1"/>
    <property type="molecule type" value="Genomic_DNA"/>
</dbReference>
<comment type="caution">
    <text evidence="1">The sequence shown here is derived from an EMBL/GenBank/DDBJ whole genome shotgun (WGS) entry which is preliminary data.</text>
</comment>
<name>A0A409WCS7_9AGAR</name>
<reference evidence="1 2" key="1">
    <citation type="journal article" date="2018" name="Evol. Lett.">
        <title>Horizontal gene cluster transfer increased hallucinogenic mushroom diversity.</title>
        <authorList>
            <person name="Reynolds H.T."/>
            <person name="Vijayakumar V."/>
            <person name="Gluck-Thaler E."/>
            <person name="Korotkin H.B."/>
            <person name="Matheny P.B."/>
            <person name="Slot J.C."/>
        </authorList>
    </citation>
    <scope>NUCLEOTIDE SEQUENCE [LARGE SCALE GENOMIC DNA]</scope>
    <source>
        <strain evidence="1 2">2629</strain>
    </source>
</reference>
<keyword evidence="2" id="KW-1185">Reference proteome</keyword>